<comment type="similarity">
    <text evidence="1">Belongs to the bacterial sugar transferase family.</text>
</comment>
<organism evidence="4 5">
    <name type="scientific">Candidatus Colwellbacteria bacterium RIFCSPLOWO2_02_FULL_44_20b</name>
    <dbReference type="NCBI Taxonomy" id="1797691"/>
    <lineage>
        <taxon>Bacteria</taxon>
        <taxon>Candidatus Colwelliibacteriota</taxon>
    </lineage>
</organism>
<evidence type="ECO:0000259" key="3">
    <source>
        <dbReference type="Pfam" id="PF02397"/>
    </source>
</evidence>
<protein>
    <recommendedName>
        <fullName evidence="3">Bacterial sugar transferase domain-containing protein</fullName>
    </recommendedName>
</protein>
<accession>A0A1G1Z462</accession>
<keyword evidence="2" id="KW-1133">Transmembrane helix</keyword>
<proteinExistence type="inferred from homology"/>
<evidence type="ECO:0000256" key="1">
    <source>
        <dbReference type="ARBA" id="ARBA00006464"/>
    </source>
</evidence>
<dbReference type="PANTHER" id="PTHR30576:SF0">
    <property type="entry name" value="UNDECAPRENYL-PHOSPHATE N-ACETYLGALACTOSAMINYL 1-PHOSPHATE TRANSFERASE-RELATED"/>
    <property type="match status" value="1"/>
</dbReference>
<dbReference type="Pfam" id="PF02397">
    <property type="entry name" value="Bac_transf"/>
    <property type="match status" value="1"/>
</dbReference>
<dbReference type="Proteomes" id="UP000178808">
    <property type="component" value="Unassembled WGS sequence"/>
</dbReference>
<feature type="transmembrane region" description="Helical" evidence="2">
    <location>
        <begin position="243"/>
        <end position="264"/>
    </location>
</feature>
<dbReference type="AlphaFoldDB" id="A0A1G1Z462"/>
<evidence type="ECO:0000313" key="5">
    <source>
        <dbReference type="Proteomes" id="UP000178808"/>
    </source>
</evidence>
<feature type="domain" description="Bacterial sugar transferase" evidence="3">
    <location>
        <begin position="235"/>
        <end position="416"/>
    </location>
</feature>
<name>A0A1G1Z462_9BACT</name>
<gene>
    <name evidence="4" type="ORF">A3I31_01195</name>
</gene>
<reference evidence="4 5" key="1">
    <citation type="journal article" date="2016" name="Nat. Commun.">
        <title>Thousands of microbial genomes shed light on interconnected biogeochemical processes in an aquifer system.</title>
        <authorList>
            <person name="Anantharaman K."/>
            <person name="Brown C.T."/>
            <person name="Hug L.A."/>
            <person name="Sharon I."/>
            <person name="Castelle C.J."/>
            <person name="Probst A.J."/>
            <person name="Thomas B.C."/>
            <person name="Singh A."/>
            <person name="Wilkins M.J."/>
            <person name="Karaoz U."/>
            <person name="Brodie E.L."/>
            <person name="Williams K.H."/>
            <person name="Hubbard S.S."/>
            <person name="Banfield J.F."/>
        </authorList>
    </citation>
    <scope>NUCLEOTIDE SEQUENCE [LARGE SCALE GENOMIC DNA]</scope>
</reference>
<evidence type="ECO:0000313" key="4">
    <source>
        <dbReference type="EMBL" id="OGY59403.1"/>
    </source>
</evidence>
<feature type="transmembrane region" description="Helical" evidence="2">
    <location>
        <begin position="41"/>
        <end position="62"/>
    </location>
</feature>
<keyword evidence="2" id="KW-0472">Membrane</keyword>
<dbReference type="PANTHER" id="PTHR30576">
    <property type="entry name" value="COLANIC BIOSYNTHESIS UDP-GLUCOSE LIPID CARRIER TRANSFERASE"/>
    <property type="match status" value="1"/>
</dbReference>
<feature type="transmembrane region" description="Helical" evidence="2">
    <location>
        <begin position="9"/>
        <end position="29"/>
    </location>
</feature>
<comment type="caution">
    <text evidence="4">The sequence shown here is derived from an EMBL/GenBank/DDBJ whole genome shotgun (WGS) entry which is preliminary data.</text>
</comment>
<keyword evidence="2" id="KW-0812">Transmembrane</keyword>
<dbReference type="EMBL" id="MHIZ01000035">
    <property type="protein sequence ID" value="OGY59403.1"/>
    <property type="molecule type" value="Genomic_DNA"/>
</dbReference>
<feature type="transmembrane region" description="Helical" evidence="2">
    <location>
        <begin position="100"/>
        <end position="120"/>
    </location>
</feature>
<dbReference type="InterPro" id="IPR003362">
    <property type="entry name" value="Bact_transf"/>
</dbReference>
<sequence length="426" mass="48547">MAKTRVARIILGDIGIFYGALFLTLAIRYESAFLVDTLSTHVAPFSLVLIGYIAVFYAIGLYETRSFKNSLRFTRLFIAGIIASTILALIFFYLDPGIGIAPKTNLLLFTIIFGAIDYGWRSFSNASFRKGVPQRIMFLGTSPEMEKLKKYLEKNPQFGYEVNETNPTIIVLDKNEIGNSARIEKIYESFIKGSEVTTVASLTEQVQQKVPISELEKMWFIENIRISASVYEKTKSIIERGTALLLIVLGVPLMMLIAICVKVTSKGPAIYRQTRIGKKSATFMLYKFRTMYENAEQNGAVWAKEKDPRVTPVGRFLRRTHCDELPQLINIIKGNLAFTGPRPERPSFVEVLKEKIPYYEIRHMIRPGITGWAQIKYQYGSSIEDAREKLEYDLYYLKNRSLALDLAILIKTIKLFFVRPPQKSDS</sequence>
<feature type="transmembrane region" description="Helical" evidence="2">
    <location>
        <begin position="74"/>
        <end position="94"/>
    </location>
</feature>
<evidence type="ECO:0000256" key="2">
    <source>
        <dbReference type="SAM" id="Phobius"/>
    </source>
</evidence>
<dbReference type="GO" id="GO:0016780">
    <property type="term" value="F:phosphotransferase activity, for other substituted phosphate groups"/>
    <property type="evidence" value="ECO:0007669"/>
    <property type="project" value="TreeGrafter"/>
</dbReference>